<evidence type="ECO:0000313" key="9">
    <source>
        <dbReference type="Proteomes" id="UP001178507"/>
    </source>
</evidence>
<comment type="catalytic activity">
    <reaction evidence="4">
        <text>a secondary aliphatic amine + O2 + H2O = a primary amine + an aldehyde + H2O2</text>
        <dbReference type="Rhea" id="RHEA:26414"/>
        <dbReference type="ChEBI" id="CHEBI:15377"/>
        <dbReference type="ChEBI" id="CHEBI:15379"/>
        <dbReference type="ChEBI" id="CHEBI:16240"/>
        <dbReference type="ChEBI" id="CHEBI:17478"/>
        <dbReference type="ChEBI" id="CHEBI:58855"/>
        <dbReference type="ChEBI" id="CHEBI:65296"/>
        <dbReference type="EC" id="1.4.3.4"/>
    </reaction>
</comment>
<comment type="caution">
    <text evidence="8">The sequence shown here is derived from an EMBL/GenBank/DDBJ whole genome shotgun (WGS) entry which is preliminary data.</text>
</comment>
<dbReference type="SUPFAM" id="SSF54373">
    <property type="entry name" value="FAD-linked reductases, C-terminal domain"/>
    <property type="match status" value="1"/>
</dbReference>
<gene>
    <name evidence="8" type="ORF">EVOR1521_LOCUS24639</name>
</gene>
<dbReference type="InterPro" id="IPR036188">
    <property type="entry name" value="FAD/NAD-bd_sf"/>
</dbReference>
<feature type="binding site" evidence="5">
    <location>
        <position position="422"/>
    </location>
    <ligand>
        <name>FAD</name>
        <dbReference type="ChEBI" id="CHEBI:57692"/>
    </ligand>
</feature>
<dbReference type="EC" id="1.4.3.-" evidence="6"/>
<evidence type="ECO:0000256" key="3">
    <source>
        <dbReference type="ARBA" id="ARBA00023002"/>
    </source>
</evidence>
<accession>A0AA36NCX3</accession>
<dbReference type="PANTHER" id="PTHR43563">
    <property type="entry name" value="AMINE OXIDASE"/>
    <property type="match status" value="1"/>
</dbReference>
<evidence type="ECO:0000259" key="7">
    <source>
        <dbReference type="Pfam" id="PF01593"/>
    </source>
</evidence>
<dbReference type="Pfam" id="PF01593">
    <property type="entry name" value="Amino_oxidase"/>
    <property type="match status" value="1"/>
</dbReference>
<dbReference type="PRINTS" id="PR00757">
    <property type="entry name" value="AMINEOXDASEF"/>
</dbReference>
<dbReference type="InterPro" id="IPR001613">
    <property type="entry name" value="Flavin_amine_oxidase"/>
</dbReference>
<feature type="binding site" evidence="5">
    <location>
        <position position="228"/>
    </location>
    <ligand>
        <name>FAD</name>
        <dbReference type="ChEBI" id="CHEBI:57692"/>
    </ligand>
</feature>
<dbReference type="EMBL" id="CAUJNA010003417">
    <property type="protein sequence ID" value="CAJ1401509.1"/>
    <property type="molecule type" value="Genomic_DNA"/>
</dbReference>
<proteinExistence type="inferred from homology"/>
<dbReference type="AlphaFoldDB" id="A0AA36NCX3"/>
<dbReference type="GO" id="GO:0097621">
    <property type="term" value="F:monoamine oxidase activity"/>
    <property type="evidence" value="ECO:0007669"/>
    <property type="project" value="UniProtKB-EC"/>
</dbReference>
<organism evidence="8 9">
    <name type="scientific">Effrenium voratum</name>
    <dbReference type="NCBI Taxonomy" id="2562239"/>
    <lineage>
        <taxon>Eukaryota</taxon>
        <taxon>Sar</taxon>
        <taxon>Alveolata</taxon>
        <taxon>Dinophyceae</taxon>
        <taxon>Suessiales</taxon>
        <taxon>Symbiodiniaceae</taxon>
        <taxon>Effrenium</taxon>
    </lineage>
</organism>
<evidence type="ECO:0000256" key="5">
    <source>
        <dbReference type="PIRSR" id="PIRSR601613-1"/>
    </source>
</evidence>
<dbReference type="PANTHER" id="PTHR43563:SF1">
    <property type="entry name" value="AMINE OXIDASE [FLAVIN-CONTAINING] B"/>
    <property type="match status" value="1"/>
</dbReference>
<feature type="binding site" evidence="5">
    <location>
        <position position="339"/>
    </location>
    <ligand>
        <name>substrate</name>
    </ligand>
</feature>
<evidence type="ECO:0000256" key="2">
    <source>
        <dbReference type="ARBA" id="ARBA00005995"/>
    </source>
</evidence>
<comment type="similarity">
    <text evidence="2 6">Belongs to the flavin monoamine oxidase family.</text>
</comment>
<dbReference type="Gene3D" id="3.50.50.60">
    <property type="entry name" value="FAD/NAD(P)-binding domain"/>
    <property type="match status" value="1"/>
</dbReference>
<feature type="domain" description="Amine oxidase" evidence="7">
    <location>
        <begin position="14"/>
        <end position="446"/>
    </location>
</feature>
<name>A0AA36NCX3_9DINO</name>
<reference evidence="8" key="1">
    <citation type="submission" date="2023-08" db="EMBL/GenBank/DDBJ databases">
        <authorList>
            <person name="Chen Y."/>
            <person name="Shah S."/>
            <person name="Dougan E. K."/>
            <person name="Thang M."/>
            <person name="Chan C."/>
        </authorList>
    </citation>
    <scope>NUCLEOTIDE SEQUENCE</scope>
</reference>
<sequence length="452" mass="49201">MAEVDVIIAGAGAAGLNAASILHKAGKKVVVLESRDRVGGRVYSEELPSGTHVELGAQWQAEKGHDRLEKLLNTYGYRKLQHYKAGKGVVWRDGTKQLHSSGSYGIGFFSGLDSLVRMWRMSRIINSISLSGFKQDMDTYDNTSVAYYVEKKSWTSGAITLLSSFLKGGFCRDPRDISLYAAAHTVKTCGSFEQQGKADTFFFDQGLQNIFVNMSEEFRSDVQLNTRVVEVDTTGDKVVVTTNTGAVYVGKELILAFPPQLLGRISFRPALPSNYSEVASSMVLGQVVKLVAVFPTPWWRKRGLTGAISCIGAGSSGAPEVSEVADLSHSTGNGVLAGFVVGTQARDICEQPLEELRTSFAEFLRRSLGSLDEDIQSFHYHNWIGDENSLGGYVSSPGMGQWKKLPEGFFPKTGRISFAGTEYAHQWRGYIEGALESGERTAAAVLQALASS</sequence>
<evidence type="ECO:0000256" key="6">
    <source>
        <dbReference type="RuleBase" id="RU362067"/>
    </source>
</evidence>
<protein>
    <recommendedName>
        <fullName evidence="6">Amine oxidase</fullName>
        <ecNumber evidence="6">1.4.3.-</ecNumber>
    </recommendedName>
</protein>
<comment type="cofactor">
    <cofactor evidence="1 6">
        <name>FAD</name>
        <dbReference type="ChEBI" id="CHEBI:57692"/>
    </cofactor>
</comment>
<evidence type="ECO:0000256" key="1">
    <source>
        <dbReference type="ARBA" id="ARBA00001974"/>
    </source>
</evidence>
<evidence type="ECO:0000313" key="8">
    <source>
        <dbReference type="EMBL" id="CAJ1401509.1"/>
    </source>
</evidence>
<dbReference type="SUPFAM" id="SSF51905">
    <property type="entry name" value="FAD/NAD(P)-binding domain"/>
    <property type="match status" value="1"/>
</dbReference>
<dbReference type="Proteomes" id="UP001178507">
    <property type="component" value="Unassembled WGS sequence"/>
</dbReference>
<keyword evidence="3 6" id="KW-0560">Oxidoreductase</keyword>
<keyword evidence="6" id="KW-0285">Flavoprotein</keyword>
<keyword evidence="6" id="KW-0274">FAD</keyword>
<dbReference type="InterPro" id="IPR002937">
    <property type="entry name" value="Amino_oxidase"/>
</dbReference>
<keyword evidence="9" id="KW-1185">Reference proteome</keyword>
<evidence type="ECO:0000256" key="4">
    <source>
        <dbReference type="ARBA" id="ARBA00048448"/>
    </source>
</evidence>
<dbReference type="InterPro" id="IPR050703">
    <property type="entry name" value="Flavin_MAO"/>
</dbReference>